<dbReference type="Proteomes" id="UP000663888">
    <property type="component" value="Unassembled WGS sequence"/>
</dbReference>
<dbReference type="SUPFAM" id="SSF52540">
    <property type="entry name" value="P-loop containing nucleoside triphosphate hydrolases"/>
    <property type="match status" value="1"/>
</dbReference>
<dbReference type="EMBL" id="CAJMWX010001039">
    <property type="protein sequence ID" value="CAE6450426.1"/>
    <property type="molecule type" value="Genomic_DNA"/>
</dbReference>
<evidence type="ECO:0000256" key="4">
    <source>
        <dbReference type="SAM" id="Phobius"/>
    </source>
</evidence>
<accession>A0A8H3GIC9</accession>
<reference evidence="6" key="1">
    <citation type="submission" date="2021-01" db="EMBL/GenBank/DDBJ databases">
        <authorList>
            <person name="Kaushik A."/>
        </authorList>
    </citation>
    <scope>NUCLEOTIDE SEQUENCE</scope>
    <source>
        <strain evidence="6">AG4-R118</strain>
    </source>
</reference>
<dbReference type="GO" id="GO:0005524">
    <property type="term" value="F:ATP binding"/>
    <property type="evidence" value="ECO:0007669"/>
    <property type="project" value="UniProtKB-KW"/>
</dbReference>
<protein>
    <recommendedName>
        <fullName evidence="5">ABC transporter domain-containing protein</fullName>
    </recommendedName>
</protein>
<dbReference type="GO" id="GO:0015421">
    <property type="term" value="F:ABC-type oligopeptide transporter activity"/>
    <property type="evidence" value="ECO:0007669"/>
    <property type="project" value="TreeGrafter"/>
</dbReference>
<feature type="domain" description="ABC transporter" evidence="5">
    <location>
        <begin position="449"/>
        <end position="715"/>
    </location>
</feature>
<proteinExistence type="predicted"/>
<evidence type="ECO:0000256" key="1">
    <source>
        <dbReference type="ARBA" id="ARBA00022741"/>
    </source>
</evidence>
<dbReference type="PANTHER" id="PTHR43394:SF1">
    <property type="entry name" value="ATP-BINDING CASSETTE SUB-FAMILY B MEMBER 10, MITOCHONDRIAL"/>
    <property type="match status" value="1"/>
</dbReference>
<dbReference type="InterPro" id="IPR003593">
    <property type="entry name" value="AAA+_ATPase"/>
</dbReference>
<keyword evidence="4" id="KW-0472">Membrane</keyword>
<dbReference type="Pfam" id="PF00005">
    <property type="entry name" value="ABC_tran"/>
    <property type="match status" value="1"/>
</dbReference>
<dbReference type="PANTHER" id="PTHR43394">
    <property type="entry name" value="ATP-DEPENDENT PERMEASE MDL1, MITOCHONDRIAL"/>
    <property type="match status" value="1"/>
</dbReference>
<dbReference type="InterPro" id="IPR027417">
    <property type="entry name" value="P-loop_NTPase"/>
</dbReference>
<feature type="compositionally biased region" description="Basic and acidic residues" evidence="3">
    <location>
        <begin position="1"/>
        <end position="10"/>
    </location>
</feature>
<evidence type="ECO:0000259" key="5">
    <source>
        <dbReference type="PROSITE" id="PS50893"/>
    </source>
</evidence>
<evidence type="ECO:0000256" key="2">
    <source>
        <dbReference type="ARBA" id="ARBA00022840"/>
    </source>
</evidence>
<name>A0A8H3GIC9_9AGAM</name>
<keyword evidence="2" id="KW-0067">ATP-binding</keyword>
<keyword evidence="4" id="KW-1133">Transmembrane helix</keyword>
<dbReference type="InterPro" id="IPR039421">
    <property type="entry name" value="Type_1_exporter"/>
</dbReference>
<dbReference type="Gene3D" id="3.40.50.300">
    <property type="entry name" value="P-loop containing nucleotide triphosphate hydrolases"/>
    <property type="match status" value="1"/>
</dbReference>
<organism evidence="6 7">
    <name type="scientific">Rhizoctonia solani</name>
    <dbReference type="NCBI Taxonomy" id="456999"/>
    <lineage>
        <taxon>Eukaryota</taxon>
        <taxon>Fungi</taxon>
        <taxon>Dikarya</taxon>
        <taxon>Basidiomycota</taxon>
        <taxon>Agaricomycotina</taxon>
        <taxon>Agaricomycetes</taxon>
        <taxon>Cantharellales</taxon>
        <taxon>Ceratobasidiaceae</taxon>
        <taxon>Rhizoctonia</taxon>
    </lineage>
</organism>
<sequence length="723" mass="81661">MSSSSDRHQSYSDSDNSDVESTYSVESDERFKTSNLDESATEDKEKLQTPLRFHQKQLGVWTLYFPVSDSWRYSVPLFGLDSSWNIQKIAQNVRLVWRFTTEAVSVGPALFGLYFVTLMIASVMPSIQLRNDSKIMHLAEQVVIGPANRTQAWKDFEGLFVSYIVTLTVGWAIRRLKAYSSLIIEQRVSLHFMERILSAHCCLDINMAEESYVKSQLERATKQSSDAWSILQNLAEATSVVSEVAGLATAIKPLLKSRGGSSFFVWVCLVHPFVSELRNIWNYTRFYTIVTNPHWLRMKALFKLGTAAEYKKEVLSGGLEGYIRTQYAESKKKLGDTYVKDPDEQIEELQLVNWEDLNAVFDSVPLLLYTWSVIKGGDGFNLTNLVMMQQTISVMHSATWNIVAKGKNTPKLLKNLTTLYEVLGAKPSFVNGQISYPNVNQSEKKGMAVEFRNVGFKYPSTSKQVIKDMCFKIEPGQLCVIVGENGSGKSTTISLITRLYEVDSGDILVDGRSVRDYKVSSLRRAASIMYQDYHHLPLTIKDNIRLGFPECDDAEEMVENAAKLGGAYDFVQKLPLKFETNVEPMTTGFASWGGGGNHADQYKSISDTEKPTKLSGGEWQRLALSRTFMKNSDAIRLLCYDEPSASLDPKAEYEIFERLRTLRGEKTMIFVTHRFGHLTKHADLIIYVKDGAVVEQGTHKSLITQEGEYARMYSIQSQAFSDD</sequence>
<evidence type="ECO:0000256" key="3">
    <source>
        <dbReference type="SAM" id="MobiDB-lite"/>
    </source>
</evidence>
<dbReference type="AlphaFoldDB" id="A0A8H3GIC9"/>
<gene>
    <name evidence="6" type="ORF">RDB_LOCUS67983</name>
</gene>
<dbReference type="GO" id="GO:0016887">
    <property type="term" value="F:ATP hydrolysis activity"/>
    <property type="evidence" value="ECO:0007669"/>
    <property type="project" value="InterPro"/>
</dbReference>
<evidence type="ECO:0000313" key="7">
    <source>
        <dbReference type="Proteomes" id="UP000663888"/>
    </source>
</evidence>
<comment type="caution">
    <text evidence="6">The sequence shown here is derived from an EMBL/GenBank/DDBJ whole genome shotgun (WGS) entry which is preliminary data.</text>
</comment>
<keyword evidence="4" id="KW-0812">Transmembrane</keyword>
<dbReference type="PROSITE" id="PS00211">
    <property type="entry name" value="ABC_TRANSPORTER_1"/>
    <property type="match status" value="1"/>
</dbReference>
<dbReference type="SMART" id="SM00382">
    <property type="entry name" value="AAA"/>
    <property type="match status" value="1"/>
</dbReference>
<feature type="transmembrane region" description="Helical" evidence="4">
    <location>
        <begin position="103"/>
        <end position="124"/>
    </location>
</feature>
<dbReference type="PROSITE" id="PS50893">
    <property type="entry name" value="ABC_TRANSPORTER_2"/>
    <property type="match status" value="1"/>
</dbReference>
<evidence type="ECO:0000313" key="6">
    <source>
        <dbReference type="EMBL" id="CAE6450426.1"/>
    </source>
</evidence>
<dbReference type="InterPro" id="IPR003439">
    <property type="entry name" value="ABC_transporter-like_ATP-bd"/>
</dbReference>
<feature type="region of interest" description="Disordered" evidence="3">
    <location>
        <begin position="1"/>
        <end position="47"/>
    </location>
</feature>
<dbReference type="InterPro" id="IPR017871">
    <property type="entry name" value="ABC_transporter-like_CS"/>
</dbReference>
<keyword evidence="1" id="KW-0547">Nucleotide-binding</keyword>